<proteinExistence type="predicted"/>
<dbReference type="InterPro" id="IPR009057">
    <property type="entry name" value="Homeodomain-like_sf"/>
</dbReference>
<dbReference type="Proteomes" id="UP000500938">
    <property type="component" value="Chromosome"/>
</dbReference>
<feature type="domain" description="HTH araC/xylS-type" evidence="4">
    <location>
        <begin position="155"/>
        <end position="260"/>
    </location>
</feature>
<evidence type="ECO:0000256" key="2">
    <source>
        <dbReference type="ARBA" id="ARBA00023125"/>
    </source>
</evidence>
<dbReference type="SUPFAM" id="SSF46689">
    <property type="entry name" value="Homeodomain-like"/>
    <property type="match status" value="1"/>
</dbReference>
<dbReference type="AlphaFoldDB" id="A0A6M4IL57"/>
<evidence type="ECO:0000313" key="6">
    <source>
        <dbReference type="Proteomes" id="UP000500938"/>
    </source>
</evidence>
<dbReference type="PANTHER" id="PTHR46796:SF15">
    <property type="entry name" value="BLL1074 PROTEIN"/>
    <property type="match status" value="1"/>
</dbReference>
<accession>A0A6M4IL57</accession>
<dbReference type="Pfam" id="PF12833">
    <property type="entry name" value="HTH_18"/>
    <property type="match status" value="1"/>
</dbReference>
<dbReference type="PANTHER" id="PTHR46796">
    <property type="entry name" value="HTH-TYPE TRANSCRIPTIONAL ACTIVATOR RHAS-RELATED"/>
    <property type="match status" value="1"/>
</dbReference>
<keyword evidence="1" id="KW-0805">Transcription regulation</keyword>
<protein>
    <submittedName>
        <fullName evidence="5">Helix-turn-helix transcriptional regulator</fullName>
    </submittedName>
</protein>
<dbReference type="GO" id="GO:0043565">
    <property type="term" value="F:sequence-specific DNA binding"/>
    <property type="evidence" value="ECO:0007669"/>
    <property type="project" value="InterPro"/>
</dbReference>
<dbReference type="SMART" id="SM00342">
    <property type="entry name" value="HTH_ARAC"/>
    <property type="match status" value="1"/>
</dbReference>
<name>A0A6M4IL57_9BACT</name>
<evidence type="ECO:0000259" key="4">
    <source>
        <dbReference type="PROSITE" id="PS01124"/>
    </source>
</evidence>
<dbReference type="InterPro" id="IPR046532">
    <property type="entry name" value="DUF6597"/>
</dbReference>
<sequence>MTKPLRYVEMPAAPALSGIVATYWGFTIRELPHPGFTHHVWPDGCATLAICSVPHGASVAALVGASVTASSVAVHPGEQYWGIRFRPEAGGVCCGRSAQSLRDQRLDAHELFGTALTPLISALARFRDADDASEVATIFDRWSLDTIGVDRPIDALVQRAVDAIVAEDGTGPITDMAEGLGVTVRQLQRRFRAATGLTPKEYASVRRGRAALKRLVVAEDRGLQPGLAQVAFDSGYADQAHLTREVGRLTTLTPTMLAERLDDIAHDHLVD</sequence>
<organism evidence="5 6">
    <name type="scientific">Gemmatimonas groenlandica</name>
    <dbReference type="NCBI Taxonomy" id="2732249"/>
    <lineage>
        <taxon>Bacteria</taxon>
        <taxon>Pseudomonadati</taxon>
        <taxon>Gemmatimonadota</taxon>
        <taxon>Gemmatimonadia</taxon>
        <taxon>Gemmatimonadales</taxon>
        <taxon>Gemmatimonadaceae</taxon>
        <taxon>Gemmatimonas</taxon>
    </lineage>
</organism>
<dbReference type="InterPro" id="IPR050204">
    <property type="entry name" value="AraC_XylS_family_regulators"/>
</dbReference>
<keyword evidence="6" id="KW-1185">Reference proteome</keyword>
<reference evidence="5 6" key="1">
    <citation type="submission" date="2020-05" db="EMBL/GenBank/DDBJ databases">
        <title>Complete genome sequence of Gemmatimonas greenlandica TET16.</title>
        <authorList>
            <person name="Zeng Y."/>
        </authorList>
    </citation>
    <scope>NUCLEOTIDE SEQUENCE [LARGE SCALE GENOMIC DNA]</scope>
    <source>
        <strain evidence="5 6">TET16</strain>
    </source>
</reference>
<keyword evidence="3" id="KW-0804">Transcription</keyword>
<dbReference type="InterPro" id="IPR018060">
    <property type="entry name" value="HTH_AraC"/>
</dbReference>
<evidence type="ECO:0000313" key="5">
    <source>
        <dbReference type="EMBL" id="QJR35380.1"/>
    </source>
</evidence>
<dbReference type="EMBL" id="CP053085">
    <property type="protein sequence ID" value="QJR35380.1"/>
    <property type="molecule type" value="Genomic_DNA"/>
</dbReference>
<evidence type="ECO:0000256" key="1">
    <source>
        <dbReference type="ARBA" id="ARBA00023015"/>
    </source>
</evidence>
<gene>
    <name evidence="5" type="ORF">HKW67_07610</name>
</gene>
<keyword evidence="2" id="KW-0238">DNA-binding</keyword>
<dbReference type="PROSITE" id="PS01124">
    <property type="entry name" value="HTH_ARAC_FAMILY_2"/>
    <property type="match status" value="1"/>
</dbReference>
<dbReference type="Pfam" id="PF20240">
    <property type="entry name" value="DUF6597"/>
    <property type="match status" value="1"/>
</dbReference>
<dbReference type="GO" id="GO:0003700">
    <property type="term" value="F:DNA-binding transcription factor activity"/>
    <property type="evidence" value="ECO:0007669"/>
    <property type="project" value="InterPro"/>
</dbReference>
<dbReference type="RefSeq" id="WP_171224810.1">
    <property type="nucleotide sequence ID" value="NZ_CP053085.1"/>
</dbReference>
<dbReference type="KEGG" id="ggr:HKW67_07610"/>
<dbReference type="Gene3D" id="1.10.10.60">
    <property type="entry name" value="Homeodomain-like"/>
    <property type="match status" value="1"/>
</dbReference>
<evidence type="ECO:0000256" key="3">
    <source>
        <dbReference type="ARBA" id="ARBA00023163"/>
    </source>
</evidence>